<comment type="caution">
    <text evidence="2">The sequence shown here is derived from an EMBL/GenBank/DDBJ whole genome shotgun (WGS) entry which is preliminary data.</text>
</comment>
<evidence type="ECO:0000313" key="3">
    <source>
        <dbReference type="Proteomes" id="UP001620645"/>
    </source>
</evidence>
<organism evidence="2 3">
    <name type="scientific">Heterodera schachtii</name>
    <name type="common">Sugarbeet cyst nematode worm</name>
    <name type="synonym">Tylenchus schachtii</name>
    <dbReference type="NCBI Taxonomy" id="97005"/>
    <lineage>
        <taxon>Eukaryota</taxon>
        <taxon>Metazoa</taxon>
        <taxon>Ecdysozoa</taxon>
        <taxon>Nematoda</taxon>
        <taxon>Chromadorea</taxon>
        <taxon>Rhabditida</taxon>
        <taxon>Tylenchina</taxon>
        <taxon>Tylenchomorpha</taxon>
        <taxon>Tylenchoidea</taxon>
        <taxon>Heteroderidae</taxon>
        <taxon>Heteroderinae</taxon>
        <taxon>Heterodera</taxon>
    </lineage>
</organism>
<accession>A0ABD2JIS6</accession>
<dbReference type="AlphaFoldDB" id="A0ABD2JIS6"/>
<dbReference type="EMBL" id="JBICCN010000142">
    <property type="protein sequence ID" value="KAL3090530.1"/>
    <property type="molecule type" value="Genomic_DNA"/>
</dbReference>
<dbReference type="Proteomes" id="UP001620645">
    <property type="component" value="Unassembled WGS sequence"/>
</dbReference>
<sequence length="553" mass="62770">MVLIRPLLYAFIAISAVTQLTLGTDEAIDTLRKLMNEYNTLSGPAFDVLGNLLSVSENSKLLMKLTGPAGSVLAACIEIAFKPESPTLKALETFHDWADRKFTEQNNMVEIAMNSIRVAHDLNDFDNNVDVPLAWLSDIFEIVTNPKTVRSAKQEFITACTQMFSSPKKILNYINEKVNDNCNIMPRRIVPILSELRALFAGVFWRYDEQKLTLEYNELKKTYLRVLEKFAIASEEEAQEIFIQIRDFIGDSTLNETVRLADLTLSLNKMFKGTLPEICLLRSVYEGYETKRAPILKMAEIVKVNTLKTAIIGGMCANISYAGDQERVIVEIEKLGRYVEQITGKVAKWISIEIENVWPFEMERQAKAALGIVEITDPYAYNKTANTINNAVSERGPEKIIYHVLVSQGFDRIENIWFDCEPICCHRVRQFHGINFIIFRHEMGSVGRAINAKKWFNNLQSNISEIISTNDKAPELGTLTKKIVEKVGPITSDPFYHSFLFLHVSAFSSSNCKIPTGISSGSYMGQEGFSFLEVNDHHWAPRNEECFKLFFFL</sequence>
<evidence type="ECO:0000256" key="1">
    <source>
        <dbReference type="SAM" id="SignalP"/>
    </source>
</evidence>
<evidence type="ECO:0000313" key="2">
    <source>
        <dbReference type="EMBL" id="KAL3090530.1"/>
    </source>
</evidence>
<keyword evidence="1" id="KW-0732">Signal</keyword>
<protein>
    <submittedName>
        <fullName evidence="2">Uncharacterized protein</fullName>
    </submittedName>
</protein>
<gene>
    <name evidence="2" type="ORF">niasHS_005442</name>
</gene>
<reference evidence="2 3" key="1">
    <citation type="submission" date="2024-10" db="EMBL/GenBank/DDBJ databases">
        <authorList>
            <person name="Kim D."/>
        </authorList>
    </citation>
    <scope>NUCLEOTIDE SEQUENCE [LARGE SCALE GENOMIC DNA]</scope>
    <source>
        <strain evidence="2">Taebaek</strain>
    </source>
</reference>
<proteinExistence type="predicted"/>
<name>A0ABD2JIS6_HETSC</name>
<keyword evidence="3" id="KW-1185">Reference proteome</keyword>
<feature type="chain" id="PRO_5044859454" evidence="1">
    <location>
        <begin position="24"/>
        <end position="553"/>
    </location>
</feature>
<feature type="signal peptide" evidence="1">
    <location>
        <begin position="1"/>
        <end position="23"/>
    </location>
</feature>